<evidence type="ECO:0000256" key="2">
    <source>
        <dbReference type="HAMAP-Rule" id="MF_00489"/>
    </source>
</evidence>
<name>A0ABX8Z968_9NEIS</name>
<organism evidence="3 4">
    <name type="scientific">Deefgea tanakiae</name>
    <dbReference type="NCBI Taxonomy" id="2865840"/>
    <lineage>
        <taxon>Bacteria</taxon>
        <taxon>Pseudomonadati</taxon>
        <taxon>Pseudomonadota</taxon>
        <taxon>Betaproteobacteria</taxon>
        <taxon>Neisseriales</taxon>
        <taxon>Chitinibacteraceae</taxon>
        <taxon>Deefgea</taxon>
    </lineage>
</organism>
<dbReference type="InterPro" id="IPR003791">
    <property type="entry name" value="UPF0178"/>
</dbReference>
<accession>A0ABX8Z968</accession>
<comment type="similarity">
    <text evidence="1 2">Belongs to the UPF0178 family.</text>
</comment>
<protein>
    <recommendedName>
        <fullName evidence="2">UPF0178 protein K4H28_06895</fullName>
    </recommendedName>
</protein>
<dbReference type="PANTHER" id="PTHR35146">
    <property type="entry name" value="UPF0178 PROTEIN YAII"/>
    <property type="match status" value="1"/>
</dbReference>
<dbReference type="NCBIfam" id="NF001095">
    <property type="entry name" value="PRK00124.1"/>
    <property type="match status" value="1"/>
</dbReference>
<dbReference type="Pfam" id="PF02639">
    <property type="entry name" value="DUF188"/>
    <property type="match status" value="1"/>
</dbReference>
<gene>
    <name evidence="3" type="ORF">K4H28_06895</name>
</gene>
<dbReference type="Proteomes" id="UP000825679">
    <property type="component" value="Chromosome"/>
</dbReference>
<dbReference type="RefSeq" id="WP_221007635.1">
    <property type="nucleotide sequence ID" value="NZ_CP081150.1"/>
</dbReference>
<evidence type="ECO:0000313" key="4">
    <source>
        <dbReference type="Proteomes" id="UP000825679"/>
    </source>
</evidence>
<evidence type="ECO:0000313" key="3">
    <source>
        <dbReference type="EMBL" id="QZA79116.1"/>
    </source>
</evidence>
<dbReference type="HAMAP" id="MF_00489">
    <property type="entry name" value="UPF0178"/>
    <property type="match status" value="1"/>
</dbReference>
<sequence length="159" mass="17650">MLDNNTQRKLHLWVDADACPVVIKETMFRAADRLSLPLTMVANQLIRVPPSPNIRAVQVSHGFDEADHWIVDQVQAGDLVITADIPLAARVIEKGASALNPRGEFYSPENIRERLNMRDFMEELRGAGLQSGGPAAFSQSDRQAFGKALDRFLAKRVKA</sequence>
<dbReference type="PANTHER" id="PTHR35146:SF1">
    <property type="entry name" value="UPF0178 PROTEIN YAII"/>
    <property type="match status" value="1"/>
</dbReference>
<evidence type="ECO:0000256" key="1">
    <source>
        <dbReference type="ARBA" id="ARBA00008522"/>
    </source>
</evidence>
<keyword evidence="4" id="KW-1185">Reference proteome</keyword>
<dbReference type="CDD" id="cd18720">
    <property type="entry name" value="PIN_YqxD-like"/>
    <property type="match status" value="1"/>
</dbReference>
<dbReference type="EMBL" id="CP081150">
    <property type="protein sequence ID" value="QZA79116.1"/>
    <property type="molecule type" value="Genomic_DNA"/>
</dbReference>
<proteinExistence type="inferred from homology"/>
<reference evidence="3 4" key="1">
    <citation type="submission" date="2021-08" db="EMBL/GenBank/DDBJ databases">
        <title>complete genome sequencing of Deefgea sp. D25.</title>
        <authorList>
            <person name="Bae J.-W."/>
            <person name="Gim D.-H."/>
        </authorList>
    </citation>
    <scope>NUCLEOTIDE SEQUENCE [LARGE SCALE GENOMIC DNA]</scope>
    <source>
        <strain evidence="3 4">D25</strain>
    </source>
</reference>